<comment type="subcellular location">
    <subcellularLocation>
        <location evidence="1">Cytoplasm</location>
    </subcellularLocation>
</comment>
<proteinExistence type="inferred from homology"/>
<dbReference type="Ensembl" id="ENSORLT00020035899.1">
    <property type="protein sequence ID" value="ENSORLP00020020998.1"/>
    <property type="gene ID" value="ENSORLG00020022039.1"/>
</dbReference>
<dbReference type="Proteomes" id="UP000265180">
    <property type="component" value="Chromosome 8"/>
</dbReference>
<dbReference type="PANTHER" id="PTHR11588">
    <property type="entry name" value="TUBULIN"/>
    <property type="match status" value="1"/>
</dbReference>
<evidence type="ECO:0000256" key="6">
    <source>
        <dbReference type="ARBA" id="ARBA00023134"/>
    </source>
</evidence>
<keyword evidence="4" id="KW-0493">Microtubule</keyword>
<dbReference type="GO" id="GO:0007017">
    <property type="term" value="P:microtubule-based process"/>
    <property type="evidence" value="ECO:0007669"/>
    <property type="project" value="InterPro"/>
</dbReference>
<reference evidence="8" key="4">
    <citation type="submission" date="2025-09" db="UniProtKB">
        <authorList>
            <consortium name="Ensembl"/>
        </authorList>
    </citation>
    <scope>IDENTIFICATION</scope>
    <source>
        <strain evidence="8">HNI</strain>
    </source>
</reference>
<organism evidence="8 9">
    <name type="scientific">Oryzias latipes</name>
    <name type="common">Japanese rice fish</name>
    <name type="synonym">Japanese killifish</name>
    <dbReference type="NCBI Taxonomy" id="8090"/>
    <lineage>
        <taxon>Eukaryota</taxon>
        <taxon>Metazoa</taxon>
        <taxon>Chordata</taxon>
        <taxon>Craniata</taxon>
        <taxon>Vertebrata</taxon>
        <taxon>Euteleostomi</taxon>
        <taxon>Actinopterygii</taxon>
        <taxon>Neopterygii</taxon>
        <taxon>Teleostei</taxon>
        <taxon>Neoteleostei</taxon>
        <taxon>Acanthomorphata</taxon>
        <taxon>Ovalentaria</taxon>
        <taxon>Atherinomorphae</taxon>
        <taxon>Beloniformes</taxon>
        <taxon>Adrianichthyidae</taxon>
        <taxon>Oryziinae</taxon>
        <taxon>Oryzias</taxon>
    </lineage>
</organism>
<dbReference type="InterPro" id="IPR036525">
    <property type="entry name" value="Tubulin/FtsZ_GTPase_sf"/>
</dbReference>
<evidence type="ECO:0000256" key="3">
    <source>
        <dbReference type="ARBA" id="ARBA00022490"/>
    </source>
</evidence>
<evidence type="ECO:0000256" key="7">
    <source>
        <dbReference type="SAM" id="MobiDB-lite"/>
    </source>
</evidence>
<dbReference type="GO" id="GO:0005874">
    <property type="term" value="C:microtubule"/>
    <property type="evidence" value="ECO:0007669"/>
    <property type="project" value="UniProtKB-KW"/>
</dbReference>
<keyword evidence="5" id="KW-0547">Nucleotide-binding</keyword>
<evidence type="ECO:0000313" key="9">
    <source>
        <dbReference type="Proteomes" id="UP000265180"/>
    </source>
</evidence>
<name>A0A3P9LK80_ORYLA</name>
<reference key="1">
    <citation type="journal article" date="2007" name="Nature">
        <title>The medaka draft genome and insights into vertebrate genome evolution.</title>
        <authorList>
            <person name="Kasahara M."/>
            <person name="Naruse K."/>
            <person name="Sasaki S."/>
            <person name="Nakatani Y."/>
            <person name="Qu W."/>
            <person name="Ahsan B."/>
            <person name="Yamada T."/>
            <person name="Nagayasu Y."/>
            <person name="Doi K."/>
            <person name="Kasai Y."/>
            <person name="Jindo T."/>
            <person name="Kobayashi D."/>
            <person name="Shimada A."/>
            <person name="Toyoda A."/>
            <person name="Kuroki Y."/>
            <person name="Fujiyama A."/>
            <person name="Sasaki T."/>
            <person name="Shimizu A."/>
            <person name="Asakawa S."/>
            <person name="Shimizu N."/>
            <person name="Hashimoto S."/>
            <person name="Yang J."/>
            <person name="Lee Y."/>
            <person name="Matsushima K."/>
            <person name="Sugano S."/>
            <person name="Sakaizumi M."/>
            <person name="Narita T."/>
            <person name="Ohishi K."/>
            <person name="Haga S."/>
            <person name="Ohta F."/>
            <person name="Nomoto H."/>
            <person name="Nogata K."/>
            <person name="Morishita T."/>
            <person name="Endo T."/>
            <person name="Shin-I T."/>
            <person name="Takeda H."/>
            <person name="Morishita S."/>
            <person name="Kohara Y."/>
        </authorList>
    </citation>
    <scope>NUCLEOTIDE SEQUENCE [LARGE SCALE GENOMIC DNA]</scope>
    <source>
        <strain>Hd-rR</strain>
    </source>
</reference>
<comment type="similarity">
    <text evidence="2">Belongs to the tubulin family.</text>
</comment>
<accession>A0A3P9LK80</accession>
<evidence type="ECO:0000256" key="4">
    <source>
        <dbReference type="ARBA" id="ARBA00022701"/>
    </source>
</evidence>
<dbReference type="SUPFAM" id="SSF52490">
    <property type="entry name" value="Tubulin nucleotide-binding domain-like"/>
    <property type="match status" value="1"/>
</dbReference>
<sequence length="263" mass="29164">MPPTPPWSTPTVDTEAIYDTCRRNLNIERPTYTNLNRLISQVVSSITASLRFDGALNVDLTEFQTDLDPLPSGHLPAYGDVNATITSIQNKRSIQFELDWCPTDLTKVQRAQNNIAQSQRREQYHVGQIRGFGAMHHPDEAPRPWVLVSGHEQGQEPDDGKRHFRPRSGQQASVQQRHGDAQAAFRSHGTAQKKWAQTKKHHAASQKLTGGIWIVWVPLEAEGPVVGRARARGVSTQNQGSGDDMSGQICGHKRAGKEQKSGL</sequence>
<evidence type="ECO:0000313" key="8">
    <source>
        <dbReference type="Ensembl" id="ENSORLP00020020998.1"/>
    </source>
</evidence>
<feature type="region of interest" description="Disordered" evidence="7">
    <location>
        <begin position="232"/>
        <end position="263"/>
    </location>
</feature>
<keyword evidence="6" id="KW-0342">GTP-binding</keyword>
<dbReference type="InterPro" id="IPR000217">
    <property type="entry name" value="Tubulin"/>
</dbReference>
<reference evidence="8 9" key="2">
    <citation type="submission" date="2017-04" db="EMBL/GenBank/DDBJ databases">
        <title>CpG methylation of centromeres and impact of large insertions on vertebrate speciation.</title>
        <authorList>
            <person name="Ichikawa K."/>
            <person name="Yoshimura J."/>
            <person name="Morishita S."/>
        </authorList>
    </citation>
    <scope>NUCLEOTIDE SEQUENCE</scope>
    <source>
        <strain evidence="8 9">HNI</strain>
    </source>
</reference>
<evidence type="ECO:0000256" key="1">
    <source>
        <dbReference type="ARBA" id="ARBA00004496"/>
    </source>
</evidence>
<dbReference type="AlphaFoldDB" id="A0A3P9LK80"/>
<evidence type="ECO:0000256" key="5">
    <source>
        <dbReference type="ARBA" id="ARBA00022741"/>
    </source>
</evidence>
<dbReference type="GO" id="GO:0005525">
    <property type="term" value="F:GTP binding"/>
    <property type="evidence" value="ECO:0007669"/>
    <property type="project" value="UniProtKB-KW"/>
</dbReference>
<dbReference type="Gene3D" id="3.40.50.1440">
    <property type="entry name" value="Tubulin/FtsZ, GTPase domain"/>
    <property type="match status" value="1"/>
</dbReference>
<evidence type="ECO:0000256" key="2">
    <source>
        <dbReference type="ARBA" id="ARBA00009636"/>
    </source>
</evidence>
<reference evidence="8" key="3">
    <citation type="submission" date="2025-08" db="UniProtKB">
        <authorList>
            <consortium name="Ensembl"/>
        </authorList>
    </citation>
    <scope>IDENTIFICATION</scope>
    <source>
        <strain evidence="8">HNI</strain>
    </source>
</reference>
<dbReference type="GO" id="GO:0005737">
    <property type="term" value="C:cytoplasm"/>
    <property type="evidence" value="ECO:0007669"/>
    <property type="project" value="UniProtKB-SubCell"/>
</dbReference>
<feature type="region of interest" description="Disordered" evidence="7">
    <location>
        <begin position="150"/>
        <end position="204"/>
    </location>
</feature>
<keyword evidence="3" id="KW-0963">Cytoplasm</keyword>
<protein>
    <submittedName>
        <fullName evidence="8">Uncharacterized protein</fullName>
    </submittedName>
</protein>